<proteinExistence type="predicted"/>
<gene>
    <name evidence="1" type="ORF">Tci_489758</name>
</gene>
<dbReference type="GO" id="GO:0003676">
    <property type="term" value="F:nucleic acid binding"/>
    <property type="evidence" value="ECO:0007669"/>
    <property type="project" value="InterPro"/>
</dbReference>
<dbReference type="EMBL" id="BKCJ010249139">
    <property type="protein sequence ID" value="GEZ17785.1"/>
    <property type="molecule type" value="Genomic_DNA"/>
</dbReference>
<dbReference type="Gene3D" id="3.30.420.10">
    <property type="entry name" value="Ribonuclease H-like superfamily/Ribonuclease H"/>
    <property type="match status" value="1"/>
</dbReference>
<sequence length="218" mass="24381">MTEKKPKEWMKWLSLDEYWYNSNSRNSIKTTPFEVVYGQPAPIHISYTPKDRSMDLVDRTLQAKTIALIKFNLKTAQDWIKSYTDRKRKKKMVKQGNRVVVYGLIQWSNGSEEDATWELLTGIETRDVRSAHLFDVIVIIICGEAPNDGGPGAAPLAGSKGRQPLAGSEGQRPWLFGLGFGIKCDVKNALKNKIPGYLDSVLDSVFDKAAIGMGLKST</sequence>
<comment type="caution">
    <text evidence="1">The sequence shown here is derived from an EMBL/GenBank/DDBJ whole genome shotgun (WGS) entry which is preliminary data.</text>
</comment>
<protein>
    <submittedName>
        <fullName evidence="1">Uncharacterized protein</fullName>
    </submittedName>
</protein>
<dbReference type="AlphaFoldDB" id="A0A699I600"/>
<reference evidence="1" key="1">
    <citation type="journal article" date="2019" name="Sci. Rep.">
        <title>Draft genome of Tanacetum cinerariifolium, the natural source of mosquito coil.</title>
        <authorList>
            <person name="Yamashiro T."/>
            <person name="Shiraishi A."/>
            <person name="Satake H."/>
            <person name="Nakayama K."/>
        </authorList>
    </citation>
    <scope>NUCLEOTIDE SEQUENCE</scope>
</reference>
<name>A0A699I600_TANCI</name>
<dbReference type="InterPro" id="IPR036397">
    <property type="entry name" value="RNaseH_sf"/>
</dbReference>
<organism evidence="1">
    <name type="scientific">Tanacetum cinerariifolium</name>
    <name type="common">Dalmatian daisy</name>
    <name type="synonym">Chrysanthemum cinerariifolium</name>
    <dbReference type="NCBI Taxonomy" id="118510"/>
    <lineage>
        <taxon>Eukaryota</taxon>
        <taxon>Viridiplantae</taxon>
        <taxon>Streptophyta</taxon>
        <taxon>Embryophyta</taxon>
        <taxon>Tracheophyta</taxon>
        <taxon>Spermatophyta</taxon>
        <taxon>Magnoliopsida</taxon>
        <taxon>eudicotyledons</taxon>
        <taxon>Gunneridae</taxon>
        <taxon>Pentapetalae</taxon>
        <taxon>asterids</taxon>
        <taxon>campanulids</taxon>
        <taxon>Asterales</taxon>
        <taxon>Asteraceae</taxon>
        <taxon>Asteroideae</taxon>
        <taxon>Anthemideae</taxon>
        <taxon>Anthemidinae</taxon>
        <taxon>Tanacetum</taxon>
    </lineage>
</organism>
<evidence type="ECO:0000313" key="1">
    <source>
        <dbReference type="EMBL" id="GEZ17785.1"/>
    </source>
</evidence>
<accession>A0A699I600</accession>